<dbReference type="PROSITE" id="PS50110">
    <property type="entry name" value="RESPONSE_REGULATORY"/>
    <property type="match status" value="1"/>
</dbReference>
<proteinExistence type="predicted"/>
<dbReference type="SUPFAM" id="SSF52172">
    <property type="entry name" value="CheY-like"/>
    <property type="match status" value="1"/>
</dbReference>
<dbReference type="GO" id="GO:0003677">
    <property type="term" value="F:DNA binding"/>
    <property type="evidence" value="ECO:0007669"/>
    <property type="project" value="UniProtKB-KW"/>
</dbReference>
<dbReference type="Proteomes" id="UP000645390">
    <property type="component" value="Unassembled WGS sequence"/>
</dbReference>
<dbReference type="SMART" id="SM00448">
    <property type="entry name" value="REC"/>
    <property type="match status" value="1"/>
</dbReference>
<dbReference type="Gene3D" id="3.40.50.2300">
    <property type="match status" value="1"/>
</dbReference>
<dbReference type="InterPro" id="IPR007492">
    <property type="entry name" value="LytTR_DNA-bd_dom"/>
</dbReference>
<reference evidence="5" key="1">
    <citation type="journal article" date="2019" name="Int. J. Syst. Evol. Microbiol.">
        <title>The Global Catalogue of Microorganisms (GCM) 10K type strain sequencing project: providing services to taxonomists for standard genome sequencing and annotation.</title>
        <authorList>
            <consortium name="The Broad Institute Genomics Platform"/>
            <consortium name="The Broad Institute Genome Sequencing Center for Infectious Disease"/>
            <person name="Wu L."/>
            <person name="Ma J."/>
        </authorList>
    </citation>
    <scope>NUCLEOTIDE SEQUENCE [LARGE SCALE GENOMIC DNA]</scope>
    <source>
        <strain evidence="5">CCM 8939</strain>
    </source>
</reference>
<evidence type="ECO:0000259" key="3">
    <source>
        <dbReference type="PROSITE" id="PS50930"/>
    </source>
</evidence>
<dbReference type="Pfam" id="PF04397">
    <property type="entry name" value="LytTR"/>
    <property type="match status" value="1"/>
</dbReference>
<dbReference type="SMART" id="SM00850">
    <property type="entry name" value="LytTR"/>
    <property type="match status" value="1"/>
</dbReference>
<name>A0ABQ2BN79_9SPHI</name>
<evidence type="ECO:0000313" key="4">
    <source>
        <dbReference type="EMBL" id="GGI28647.1"/>
    </source>
</evidence>
<evidence type="ECO:0000259" key="2">
    <source>
        <dbReference type="PROSITE" id="PS50110"/>
    </source>
</evidence>
<feature type="modified residue" description="4-aspartylphosphate" evidence="1">
    <location>
        <position position="53"/>
    </location>
</feature>
<dbReference type="InterPro" id="IPR001789">
    <property type="entry name" value="Sig_transdc_resp-reg_receiver"/>
</dbReference>
<accession>A0ABQ2BN79</accession>
<evidence type="ECO:0000313" key="5">
    <source>
        <dbReference type="Proteomes" id="UP000645390"/>
    </source>
</evidence>
<dbReference type="PROSITE" id="PS50930">
    <property type="entry name" value="HTH_LYTTR"/>
    <property type="match status" value="1"/>
</dbReference>
<dbReference type="RefSeq" id="WP_188416696.1">
    <property type="nucleotide sequence ID" value="NZ_BMDJ01000011.1"/>
</dbReference>
<dbReference type="EMBL" id="BMDJ01000011">
    <property type="protein sequence ID" value="GGI28647.1"/>
    <property type="molecule type" value="Genomic_DNA"/>
</dbReference>
<gene>
    <name evidence="4" type="ORF">GCM10008119_33690</name>
</gene>
<dbReference type="Gene3D" id="2.40.50.1020">
    <property type="entry name" value="LytTr DNA-binding domain"/>
    <property type="match status" value="1"/>
</dbReference>
<evidence type="ECO:0000256" key="1">
    <source>
        <dbReference type="PROSITE-ProRule" id="PRU00169"/>
    </source>
</evidence>
<keyword evidence="1" id="KW-0597">Phosphoprotein</keyword>
<dbReference type="PANTHER" id="PTHR37299">
    <property type="entry name" value="TRANSCRIPTIONAL REGULATOR-RELATED"/>
    <property type="match status" value="1"/>
</dbReference>
<sequence>MNCLIVDDDKLFRIVFKRLMDLDSTLILIGECEDATVAYQKIIDLKVDLIFLDINMPGMSGLELAGILEKKSPLIIFTTCLAEHALEAFDLNAVDYLLKPISPSRFLKGIQKAKETLHKNQINPHGQRAEFIFIRDSNIVHRLNFGDILYLESTGDYVKIRMANSYRVIHSSLKAIEEKLPQHIFVRVHRSFIVNLCKVDSTEGKTLLVNRHLIPVSDTYRANLNRYMRFL</sequence>
<protein>
    <submittedName>
        <fullName evidence="4">DNA-binding response regulator</fullName>
    </submittedName>
</protein>
<dbReference type="InterPro" id="IPR046947">
    <property type="entry name" value="LytR-like"/>
</dbReference>
<dbReference type="Pfam" id="PF00072">
    <property type="entry name" value="Response_reg"/>
    <property type="match status" value="1"/>
</dbReference>
<feature type="domain" description="HTH LytTR-type" evidence="3">
    <location>
        <begin position="132"/>
        <end position="230"/>
    </location>
</feature>
<keyword evidence="4" id="KW-0238">DNA-binding</keyword>
<comment type="caution">
    <text evidence="4">The sequence shown here is derived from an EMBL/GenBank/DDBJ whole genome shotgun (WGS) entry which is preliminary data.</text>
</comment>
<organism evidence="4 5">
    <name type="scientific">Pedobacter mendelii</name>
    <dbReference type="NCBI Taxonomy" id="1908240"/>
    <lineage>
        <taxon>Bacteria</taxon>
        <taxon>Pseudomonadati</taxon>
        <taxon>Bacteroidota</taxon>
        <taxon>Sphingobacteriia</taxon>
        <taxon>Sphingobacteriales</taxon>
        <taxon>Sphingobacteriaceae</taxon>
        <taxon>Pedobacter</taxon>
    </lineage>
</organism>
<dbReference type="InterPro" id="IPR011006">
    <property type="entry name" value="CheY-like_superfamily"/>
</dbReference>
<dbReference type="PANTHER" id="PTHR37299:SF1">
    <property type="entry name" value="STAGE 0 SPORULATION PROTEIN A HOMOLOG"/>
    <property type="match status" value="1"/>
</dbReference>
<keyword evidence="5" id="KW-1185">Reference proteome</keyword>
<feature type="domain" description="Response regulatory" evidence="2">
    <location>
        <begin position="2"/>
        <end position="114"/>
    </location>
</feature>